<dbReference type="NCBIfam" id="TIGR00254">
    <property type="entry name" value="GGDEF"/>
    <property type="match status" value="1"/>
</dbReference>
<dbReference type="EMBL" id="SMGD01000011">
    <property type="protein sequence ID" value="TCK58796.1"/>
    <property type="molecule type" value="Genomic_DNA"/>
</dbReference>
<dbReference type="Proteomes" id="UP000295565">
    <property type="component" value="Unassembled WGS sequence"/>
</dbReference>
<evidence type="ECO:0000313" key="5">
    <source>
        <dbReference type="Proteomes" id="UP000295565"/>
    </source>
</evidence>
<dbReference type="InterPro" id="IPR000014">
    <property type="entry name" value="PAS"/>
</dbReference>
<dbReference type="Gene3D" id="3.30.70.270">
    <property type="match status" value="1"/>
</dbReference>
<dbReference type="AlphaFoldDB" id="A0A4R1K3W2"/>
<dbReference type="Pfam" id="PF00990">
    <property type="entry name" value="GGDEF"/>
    <property type="match status" value="1"/>
</dbReference>
<dbReference type="RefSeq" id="WP_131911746.1">
    <property type="nucleotide sequence ID" value="NZ_OU594967.1"/>
</dbReference>
<dbReference type="PROSITE" id="PS50887">
    <property type="entry name" value="GGDEF"/>
    <property type="match status" value="1"/>
</dbReference>
<dbReference type="EC" id="2.7.7.65" evidence="1"/>
<dbReference type="OrthoDB" id="9812260at2"/>
<evidence type="ECO:0000256" key="2">
    <source>
        <dbReference type="ARBA" id="ARBA00034247"/>
    </source>
</evidence>
<comment type="catalytic activity">
    <reaction evidence="2">
        <text>2 GTP = 3',3'-c-di-GMP + 2 diphosphate</text>
        <dbReference type="Rhea" id="RHEA:24898"/>
        <dbReference type="ChEBI" id="CHEBI:33019"/>
        <dbReference type="ChEBI" id="CHEBI:37565"/>
        <dbReference type="ChEBI" id="CHEBI:58805"/>
        <dbReference type="EC" id="2.7.7.65"/>
    </reaction>
</comment>
<gene>
    <name evidence="4" type="ORF">EV690_0943</name>
</gene>
<dbReference type="InterPro" id="IPR035965">
    <property type="entry name" value="PAS-like_dom_sf"/>
</dbReference>
<sequence>MDIVDYDFLNAAFDTLSDNICIINASGDIVYVNASWIQFGCDNELVLERSHWIGVNYLDACHDAPQEDLVSKRIIEGIEQMLAGKVEYFECEYPCHSPEEKLWFIVSLKRMYFAKRCYLVISHHNITRRKLAEDEVKRLANTDFLTGALTRAAFDRHANSVWDQICHLSKKFCIAMLDVDDFKSINDNYGHIFGDDCLRHIGVVIKSILPASNEIVFARYGGEEFILYTTRPFSETRLLVEQIRQRLSSAVIDSEQVDDIPELSVSIGLVELKPCDYDNLNQAIDLADHFLYQAKKQGKNCVISVDCKTLSASQ</sequence>
<comment type="caution">
    <text evidence="4">The sequence shown here is derived from an EMBL/GenBank/DDBJ whole genome shotgun (WGS) entry which is preliminary data.</text>
</comment>
<dbReference type="NCBIfam" id="TIGR00229">
    <property type="entry name" value="sensory_box"/>
    <property type="match status" value="1"/>
</dbReference>
<name>A0A4R1K3W2_9GAMM</name>
<dbReference type="Gene3D" id="3.30.450.20">
    <property type="entry name" value="PAS domain"/>
    <property type="match status" value="1"/>
</dbReference>
<dbReference type="SMART" id="SM00267">
    <property type="entry name" value="GGDEF"/>
    <property type="match status" value="1"/>
</dbReference>
<protein>
    <recommendedName>
        <fullName evidence="1">diguanylate cyclase</fullName>
        <ecNumber evidence="1">2.7.7.65</ecNumber>
    </recommendedName>
</protein>
<evidence type="ECO:0000259" key="3">
    <source>
        <dbReference type="PROSITE" id="PS50887"/>
    </source>
</evidence>
<feature type="domain" description="GGDEF" evidence="3">
    <location>
        <begin position="170"/>
        <end position="307"/>
    </location>
</feature>
<dbReference type="InterPro" id="IPR029787">
    <property type="entry name" value="Nucleotide_cyclase"/>
</dbReference>
<dbReference type="InterPro" id="IPR043128">
    <property type="entry name" value="Rev_trsase/Diguanyl_cyclase"/>
</dbReference>
<dbReference type="PANTHER" id="PTHR45138:SF9">
    <property type="entry name" value="DIGUANYLATE CYCLASE DGCM-RELATED"/>
    <property type="match status" value="1"/>
</dbReference>
<dbReference type="CDD" id="cd01949">
    <property type="entry name" value="GGDEF"/>
    <property type="match status" value="1"/>
</dbReference>
<reference evidence="4 5" key="1">
    <citation type="submission" date="2019-03" db="EMBL/GenBank/DDBJ databases">
        <title>Genomic Encyclopedia of Type Strains, Phase IV (KMG-IV): sequencing the most valuable type-strain genomes for metagenomic binning, comparative biology and taxonomic classification.</title>
        <authorList>
            <person name="Goeker M."/>
        </authorList>
    </citation>
    <scope>NUCLEOTIDE SEQUENCE [LARGE SCALE GENOMIC DNA]</scope>
    <source>
        <strain evidence="4 5">DSM 18577</strain>
    </source>
</reference>
<dbReference type="SUPFAM" id="SSF55785">
    <property type="entry name" value="PYP-like sensor domain (PAS domain)"/>
    <property type="match status" value="1"/>
</dbReference>
<organism evidence="4 5">
    <name type="scientific">Celerinatantimonas diazotrophica</name>
    <dbReference type="NCBI Taxonomy" id="412034"/>
    <lineage>
        <taxon>Bacteria</taxon>
        <taxon>Pseudomonadati</taxon>
        <taxon>Pseudomonadota</taxon>
        <taxon>Gammaproteobacteria</taxon>
        <taxon>Celerinatantimonadaceae</taxon>
        <taxon>Celerinatantimonas</taxon>
    </lineage>
</organism>
<dbReference type="SUPFAM" id="SSF55073">
    <property type="entry name" value="Nucleotide cyclase"/>
    <property type="match status" value="1"/>
</dbReference>
<evidence type="ECO:0000313" key="4">
    <source>
        <dbReference type="EMBL" id="TCK58796.1"/>
    </source>
</evidence>
<accession>A0A4R1K3W2</accession>
<dbReference type="GO" id="GO:0052621">
    <property type="term" value="F:diguanylate cyclase activity"/>
    <property type="evidence" value="ECO:0007669"/>
    <property type="project" value="UniProtKB-EC"/>
</dbReference>
<evidence type="ECO:0000256" key="1">
    <source>
        <dbReference type="ARBA" id="ARBA00012528"/>
    </source>
</evidence>
<dbReference type="PANTHER" id="PTHR45138">
    <property type="entry name" value="REGULATORY COMPONENTS OF SENSORY TRANSDUCTION SYSTEM"/>
    <property type="match status" value="1"/>
</dbReference>
<dbReference type="InterPro" id="IPR050469">
    <property type="entry name" value="Diguanylate_Cyclase"/>
</dbReference>
<dbReference type="InterPro" id="IPR000160">
    <property type="entry name" value="GGDEF_dom"/>
</dbReference>
<proteinExistence type="predicted"/>
<keyword evidence="5" id="KW-1185">Reference proteome</keyword>